<comment type="similarity">
    <text evidence="1">Belongs to the glycosyltransferase 15 family.</text>
</comment>
<dbReference type="AlphaFoldDB" id="A0A1R0GVQ2"/>
<proteinExistence type="inferred from homology"/>
<evidence type="ECO:0000313" key="5">
    <source>
        <dbReference type="Proteomes" id="UP000187455"/>
    </source>
</evidence>
<dbReference type="GO" id="GO:0000026">
    <property type="term" value="F:alpha-1,2-mannosyltransferase activity"/>
    <property type="evidence" value="ECO:0007669"/>
    <property type="project" value="TreeGrafter"/>
</dbReference>
<reference evidence="4 5" key="1">
    <citation type="journal article" date="2016" name="Mol. Biol. Evol.">
        <title>Genome-Wide Survey of Gut Fungi (Harpellales) Reveals the First Horizontally Transferred Ubiquitin Gene from a Mosquito Host.</title>
        <authorList>
            <person name="Wang Y."/>
            <person name="White M.M."/>
            <person name="Kvist S."/>
            <person name="Moncalvo J.M."/>
        </authorList>
    </citation>
    <scope>NUCLEOTIDE SEQUENCE [LARGE SCALE GENOMIC DNA]</scope>
    <source>
        <strain evidence="4 5">ALG-7-W6</strain>
    </source>
</reference>
<dbReference type="EMBL" id="LSSL01002947">
    <property type="protein sequence ID" value="OLY80945.1"/>
    <property type="molecule type" value="Genomic_DNA"/>
</dbReference>
<dbReference type="PIRSF" id="PIRSF018153">
    <property type="entry name" value="Glyco_trans_15"/>
    <property type="match status" value="1"/>
</dbReference>
<accession>A0A1R0GVQ2</accession>
<dbReference type="Pfam" id="PF01793">
    <property type="entry name" value="Glyco_transf_15"/>
    <property type="match status" value="1"/>
</dbReference>
<organism evidence="4 5">
    <name type="scientific">Smittium mucronatum</name>
    <dbReference type="NCBI Taxonomy" id="133383"/>
    <lineage>
        <taxon>Eukaryota</taxon>
        <taxon>Fungi</taxon>
        <taxon>Fungi incertae sedis</taxon>
        <taxon>Zoopagomycota</taxon>
        <taxon>Kickxellomycotina</taxon>
        <taxon>Harpellomycetes</taxon>
        <taxon>Harpellales</taxon>
        <taxon>Legeriomycetaceae</taxon>
        <taxon>Smittium</taxon>
    </lineage>
</organism>
<dbReference type="InterPro" id="IPR029044">
    <property type="entry name" value="Nucleotide-diphossugar_trans"/>
</dbReference>
<protein>
    <submittedName>
        <fullName evidence="4">Glycolipid 2-alpha-mannosyltransferase 2</fullName>
    </submittedName>
</protein>
<dbReference type="GO" id="GO:0005794">
    <property type="term" value="C:Golgi apparatus"/>
    <property type="evidence" value="ECO:0007669"/>
    <property type="project" value="TreeGrafter"/>
</dbReference>
<dbReference type="SUPFAM" id="SSF53448">
    <property type="entry name" value="Nucleotide-diphospho-sugar transferases"/>
    <property type="match status" value="1"/>
</dbReference>
<dbReference type="STRING" id="133383.A0A1R0GVQ2"/>
<dbReference type="Proteomes" id="UP000187455">
    <property type="component" value="Unassembled WGS sequence"/>
</dbReference>
<evidence type="ECO:0000256" key="3">
    <source>
        <dbReference type="PIRSR" id="PIRSR018153-1"/>
    </source>
</evidence>
<keyword evidence="5" id="KW-1185">Reference proteome</keyword>
<dbReference type="PANTHER" id="PTHR31121:SF6">
    <property type="entry name" value="ALPHA-1,2 MANNOSYLTRANSFERASE KTR1"/>
    <property type="match status" value="1"/>
</dbReference>
<dbReference type="GO" id="GO:0000032">
    <property type="term" value="P:cell wall mannoprotein biosynthetic process"/>
    <property type="evidence" value="ECO:0007669"/>
    <property type="project" value="TreeGrafter"/>
</dbReference>
<feature type="active site" description="Nucleophile" evidence="3">
    <location>
        <position position="233"/>
    </location>
</feature>
<dbReference type="Gene3D" id="3.90.550.10">
    <property type="entry name" value="Spore Coat Polysaccharide Biosynthesis Protein SpsA, Chain A"/>
    <property type="match status" value="1"/>
</dbReference>
<evidence type="ECO:0000256" key="1">
    <source>
        <dbReference type="ARBA" id="ARBA00007677"/>
    </source>
</evidence>
<keyword evidence="4" id="KW-0328">Glycosyltransferase</keyword>
<evidence type="ECO:0000256" key="2">
    <source>
        <dbReference type="ARBA" id="ARBA00022679"/>
    </source>
</evidence>
<gene>
    <name evidence="4" type="ORF">AYI68_g4957</name>
</gene>
<dbReference type="InterPro" id="IPR002685">
    <property type="entry name" value="Glyco_trans_15"/>
</dbReference>
<sequence>MDVIVGNKKYNHNGNYEPGASKPVSAAFFGFIDPDGYYQTKETVRGIEDRFNKNFNYPYVFLSRDPISEEQKIQLRMMTKAPIEFGLVPKGLWDYPEWIDIKKAKEKMDKMVAEDVIFGGSEDFRFLSRFYSGFFFDHPLLEKIDYYWRIEPGASYSCQIEYDPFLYMHINDIKYGFTIAMFEIGKTIPSLWNTIKQFAQTNTNLISKNNSLEWVSLDGGKTYNMCHFWPNFEIANLNFFRSKEYRKFFDFVDKKGGFFYERWGEGPIHSIAASMFLSPSQIHWFDDIGYKKDPMINCPQDKDKYLKCSCNPLDSIIYNGYTVCTNDWSNKVKSIPPHHFANS</sequence>
<evidence type="ECO:0000313" key="4">
    <source>
        <dbReference type="EMBL" id="OLY80945.1"/>
    </source>
</evidence>
<dbReference type="GO" id="GO:0006487">
    <property type="term" value="P:protein N-linked glycosylation"/>
    <property type="evidence" value="ECO:0007669"/>
    <property type="project" value="TreeGrafter"/>
</dbReference>
<dbReference type="PANTHER" id="PTHR31121">
    <property type="entry name" value="ALPHA-1,2 MANNOSYLTRANSFERASE KTR1"/>
    <property type="match status" value="1"/>
</dbReference>
<dbReference type="OrthoDB" id="439943at2759"/>
<name>A0A1R0GVQ2_9FUNG</name>
<keyword evidence="2 4" id="KW-0808">Transferase</keyword>
<comment type="caution">
    <text evidence="4">The sequence shown here is derived from an EMBL/GenBank/DDBJ whole genome shotgun (WGS) entry which is preliminary data.</text>
</comment>
<dbReference type="FunFam" id="3.90.550.10:FF:000051">
    <property type="entry name" value="Alpha-1,2-mannosyltransferase (Ktr4)"/>
    <property type="match status" value="1"/>
</dbReference>
<dbReference type="GO" id="GO:0016020">
    <property type="term" value="C:membrane"/>
    <property type="evidence" value="ECO:0007669"/>
    <property type="project" value="InterPro"/>
</dbReference>